<dbReference type="EMBL" id="JAVRIF010000026">
    <property type="protein sequence ID" value="MDT0605383.1"/>
    <property type="molecule type" value="Genomic_DNA"/>
</dbReference>
<name>A0ABU3A8F6_9GAMM</name>
<dbReference type="Gene3D" id="3.30.70.1290">
    <property type="entry name" value="Transposase IS200-like"/>
    <property type="match status" value="1"/>
</dbReference>
<dbReference type="SUPFAM" id="SSF143422">
    <property type="entry name" value="Transposase IS200-like"/>
    <property type="match status" value="1"/>
</dbReference>
<feature type="non-terminal residue" evidence="2">
    <location>
        <position position="117"/>
    </location>
</feature>
<sequence>ELDYSFYLECLAQACEKYDVDLHAYVLMTNHIHLLMTPNDETGISLVMQSIGRRYVQYINKELSRTGTLFEGRFKASLVDEDAYLLACMRYIELNPVRANMVNHPAEYKWSSYHVNT</sequence>
<evidence type="ECO:0000313" key="2">
    <source>
        <dbReference type="EMBL" id="MDT0605383.1"/>
    </source>
</evidence>
<reference evidence="2 3" key="1">
    <citation type="submission" date="2023-09" db="EMBL/GenBank/DDBJ databases">
        <authorList>
            <person name="Rey-Velasco X."/>
        </authorList>
    </citation>
    <scope>NUCLEOTIDE SEQUENCE [LARGE SCALE GENOMIC DNA]</scope>
    <source>
        <strain evidence="2 3">W431</strain>
    </source>
</reference>
<evidence type="ECO:0000313" key="3">
    <source>
        <dbReference type="Proteomes" id="UP001266357"/>
    </source>
</evidence>
<comment type="caution">
    <text evidence="2">The sequence shown here is derived from an EMBL/GenBank/DDBJ whole genome shotgun (WGS) entry which is preliminary data.</text>
</comment>
<protein>
    <submittedName>
        <fullName evidence="2">Transposase</fullName>
    </submittedName>
</protein>
<feature type="domain" description="Transposase IS200-like" evidence="1">
    <location>
        <begin position="2"/>
        <end position="95"/>
    </location>
</feature>
<proteinExistence type="predicted"/>
<dbReference type="Pfam" id="PF01797">
    <property type="entry name" value="Y1_Tnp"/>
    <property type="match status" value="1"/>
</dbReference>
<dbReference type="PANTHER" id="PTHR34322">
    <property type="entry name" value="TRANSPOSASE, Y1_TNP DOMAIN-CONTAINING"/>
    <property type="match status" value="1"/>
</dbReference>
<dbReference type="InterPro" id="IPR036515">
    <property type="entry name" value="Transposase_17_sf"/>
</dbReference>
<evidence type="ECO:0000259" key="1">
    <source>
        <dbReference type="SMART" id="SM01321"/>
    </source>
</evidence>
<feature type="non-terminal residue" evidence="2">
    <location>
        <position position="1"/>
    </location>
</feature>
<gene>
    <name evidence="2" type="ORF">RM573_17440</name>
</gene>
<dbReference type="SMART" id="SM01321">
    <property type="entry name" value="Y1_Tnp"/>
    <property type="match status" value="1"/>
</dbReference>
<accession>A0ABU3A8F6</accession>
<dbReference type="PANTHER" id="PTHR34322:SF2">
    <property type="entry name" value="TRANSPOSASE IS200-LIKE DOMAIN-CONTAINING PROTEIN"/>
    <property type="match status" value="1"/>
</dbReference>
<dbReference type="Proteomes" id="UP001266357">
    <property type="component" value="Unassembled WGS sequence"/>
</dbReference>
<dbReference type="InterPro" id="IPR002686">
    <property type="entry name" value="Transposase_17"/>
</dbReference>
<organism evidence="2 3">
    <name type="scientific">Thalassotalea castellviae</name>
    <dbReference type="NCBI Taxonomy" id="3075612"/>
    <lineage>
        <taxon>Bacteria</taxon>
        <taxon>Pseudomonadati</taxon>
        <taxon>Pseudomonadota</taxon>
        <taxon>Gammaproteobacteria</taxon>
        <taxon>Alteromonadales</taxon>
        <taxon>Colwelliaceae</taxon>
        <taxon>Thalassotalea</taxon>
    </lineage>
</organism>
<keyword evidence="3" id="KW-1185">Reference proteome</keyword>
<dbReference type="RefSeq" id="WP_311585139.1">
    <property type="nucleotide sequence ID" value="NZ_JAVRIF010000026.1"/>
</dbReference>